<sequence>MRRGLLHISEPKRLIYPTLPLSAGRQGTQNTHGRALPEGKSPLLIIASLPSHIFCFLFSSTAPSGSGFYDYHLIRQPASDTFPSRGRQGCRQDFVLNQHNNCVLTPPQSALLTAPPSRERLYTLNNKTRVRAFLIGPFIA</sequence>
<reference evidence="1" key="1">
    <citation type="journal article" date="2021" name="Proc. Natl. Acad. Sci. U.S.A.">
        <title>A Catalog of Tens of Thousands of Viruses from Human Metagenomes Reveals Hidden Associations with Chronic Diseases.</title>
        <authorList>
            <person name="Tisza M.J."/>
            <person name="Buck C.B."/>
        </authorList>
    </citation>
    <scope>NUCLEOTIDE SEQUENCE</scope>
    <source>
        <strain evidence="1">CtZSu31</strain>
    </source>
</reference>
<proteinExistence type="predicted"/>
<name>A0A8S5N277_9CAUD</name>
<protein>
    <submittedName>
        <fullName evidence="1">Uncharacterized protein</fullName>
    </submittedName>
</protein>
<organism evidence="1">
    <name type="scientific">Myoviridae sp. ctZSu31</name>
    <dbReference type="NCBI Taxonomy" id="2826665"/>
    <lineage>
        <taxon>Viruses</taxon>
        <taxon>Duplodnaviria</taxon>
        <taxon>Heunggongvirae</taxon>
        <taxon>Uroviricota</taxon>
        <taxon>Caudoviricetes</taxon>
    </lineage>
</organism>
<dbReference type="EMBL" id="BK015047">
    <property type="protein sequence ID" value="DAD88765.1"/>
    <property type="molecule type" value="Genomic_DNA"/>
</dbReference>
<evidence type="ECO:0000313" key="1">
    <source>
        <dbReference type="EMBL" id="DAD88765.1"/>
    </source>
</evidence>
<accession>A0A8S5N277</accession>